<feature type="signal peptide" evidence="3">
    <location>
        <begin position="1"/>
        <end position="18"/>
    </location>
</feature>
<dbReference type="VEuPathDB" id="FungiDB:GMDG_00776"/>
<keyword evidence="2" id="KW-0812">Transmembrane</keyword>
<keyword evidence="2" id="KW-1133">Transmembrane helix</keyword>
<organism evidence="5">
    <name type="scientific">Pseudogymnoascus destructans</name>
    <dbReference type="NCBI Taxonomy" id="655981"/>
    <lineage>
        <taxon>Eukaryota</taxon>
        <taxon>Fungi</taxon>
        <taxon>Dikarya</taxon>
        <taxon>Ascomycota</taxon>
        <taxon>Pezizomycotina</taxon>
        <taxon>Leotiomycetes</taxon>
        <taxon>Thelebolales</taxon>
        <taxon>Thelebolaceae</taxon>
        <taxon>Pseudogymnoascus</taxon>
    </lineage>
</organism>
<evidence type="ECO:0000259" key="4">
    <source>
        <dbReference type="Pfam" id="PF24808"/>
    </source>
</evidence>
<dbReference type="EMBL" id="KV441397">
    <property type="protein sequence ID" value="OAF58337.1"/>
    <property type="molecule type" value="Genomic_DNA"/>
</dbReference>
<dbReference type="Proteomes" id="UP000077154">
    <property type="component" value="Unassembled WGS sequence"/>
</dbReference>
<proteinExistence type="predicted"/>
<name>A0A177A863_9PEZI</name>
<dbReference type="GeneID" id="36289482"/>
<feature type="chain" id="PRO_5008056433" description="DUF7707 domain-containing protein" evidence="3">
    <location>
        <begin position="19"/>
        <end position="203"/>
    </location>
</feature>
<reference evidence="5" key="1">
    <citation type="submission" date="2016-03" db="EMBL/GenBank/DDBJ databases">
        <title>Updated assembly of Pseudogymnoascus destructans, the fungus causing white-nose syndrome of bats.</title>
        <authorList>
            <person name="Palmer J.M."/>
            <person name="Drees K.P."/>
            <person name="Foster J.T."/>
            <person name="Lindner D.L."/>
        </authorList>
    </citation>
    <scope>NUCLEOTIDE SEQUENCE [LARGE SCALE GENOMIC DNA]</scope>
    <source>
        <strain evidence="5">20631-21</strain>
    </source>
</reference>
<dbReference type="InterPro" id="IPR056124">
    <property type="entry name" value="DUF7707"/>
</dbReference>
<evidence type="ECO:0000256" key="2">
    <source>
        <dbReference type="SAM" id="Phobius"/>
    </source>
</evidence>
<feature type="compositionally biased region" description="Low complexity" evidence="1">
    <location>
        <begin position="137"/>
        <end position="153"/>
    </location>
</feature>
<feature type="compositionally biased region" description="Polar residues" evidence="1">
    <location>
        <begin position="160"/>
        <end position="170"/>
    </location>
</feature>
<feature type="region of interest" description="Disordered" evidence="1">
    <location>
        <begin position="129"/>
        <end position="170"/>
    </location>
</feature>
<evidence type="ECO:0000256" key="1">
    <source>
        <dbReference type="SAM" id="MobiDB-lite"/>
    </source>
</evidence>
<evidence type="ECO:0000313" key="5">
    <source>
        <dbReference type="EMBL" id="OAF58337.1"/>
    </source>
</evidence>
<dbReference type="Pfam" id="PF24808">
    <property type="entry name" value="DUF7707"/>
    <property type="match status" value="1"/>
</dbReference>
<keyword evidence="3" id="KW-0732">Signal</keyword>
<dbReference type="eggNOG" id="ENOG502S9NN">
    <property type="taxonomic scope" value="Eukaryota"/>
</dbReference>
<dbReference type="PANTHER" id="PTHR38118">
    <property type="entry name" value="ANCHORED CELL WALL PROTEIN 11-RELATED"/>
    <property type="match status" value="1"/>
</dbReference>
<gene>
    <name evidence="5" type="ORF">VC83_06422</name>
</gene>
<protein>
    <recommendedName>
        <fullName evidence="4">DUF7707 domain-containing protein</fullName>
    </recommendedName>
</protein>
<feature type="domain" description="DUF7707" evidence="4">
    <location>
        <begin position="28"/>
        <end position="132"/>
    </location>
</feature>
<feature type="transmembrane region" description="Helical" evidence="2">
    <location>
        <begin position="185"/>
        <end position="202"/>
    </location>
</feature>
<dbReference type="RefSeq" id="XP_024323622.1">
    <property type="nucleotide sequence ID" value="XM_024470023.1"/>
</dbReference>
<keyword evidence="2" id="KW-0472">Membrane</keyword>
<sequence>MFWSKVFGVAALAVAVAAQEVAVAEQYHIEPSSVLLSTRKVWCNDQTSTCPLLCTQYPGGSMTTAANDCHPETLTYDCTCGNGLSPNMTEYSLTIPFHICIEWGQQCVAGCGGVNTCQAACTEGHPCGAQDPSRGNATATTTSGAPAATSTSPVVHNGFSDGSTTDGSTVAKPNTARAALDLGRSYGLAIVFAGIFAAFGFIM</sequence>
<dbReference type="OrthoDB" id="2439692at2759"/>
<accession>A0A177A863</accession>
<dbReference type="PANTHER" id="PTHR38118:SF2">
    <property type="entry name" value="CDP-ALCOHOL PHOSPHATIDYLTRANSFERASE PROTEIN"/>
    <property type="match status" value="1"/>
</dbReference>
<dbReference type="AlphaFoldDB" id="A0A177A863"/>
<evidence type="ECO:0000256" key="3">
    <source>
        <dbReference type="SAM" id="SignalP"/>
    </source>
</evidence>